<protein>
    <submittedName>
        <fullName evidence="2">Uncharacterized protein</fullName>
    </submittedName>
</protein>
<evidence type="ECO:0000313" key="3">
    <source>
        <dbReference type="Proteomes" id="UP001066276"/>
    </source>
</evidence>
<organism evidence="2 3">
    <name type="scientific">Pleurodeles waltl</name>
    <name type="common">Iberian ribbed newt</name>
    <dbReference type="NCBI Taxonomy" id="8319"/>
    <lineage>
        <taxon>Eukaryota</taxon>
        <taxon>Metazoa</taxon>
        <taxon>Chordata</taxon>
        <taxon>Craniata</taxon>
        <taxon>Vertebrata</taxon>
        <taxon>Euteleostomi</taxon>
        <taxon>Amphibia</taxon>
        <taxon>Batrachia</taxon>
        <taxon>Caudata</taxon>
        <taxon>Salamandroidea</taxon>
        <taxon>Salamandridae</taxon>
        <taxon>Pleurodelinae</taxon>
        <taxon>Pleurodeles</taxon>
    </lineage>
</organism>
<name>A0AAV7U528_PLEWA</name>
<dbReference type="Proteomes" id="UP001066276">
    <property type="component" value="Chromosome 3_1"/>
</dbReference>
<keyword evidence="3" id="KW-1185">Reference proteome</keyword>
<accession>A0AAV7U528</accession>
<gene>
    <name evidence="2" type="ORF">NDU88_000730</name>
</gene>
<evidence type="ECO:0000313" key="2">
    <source>
        <dbReference type="EMBL" id="KAJ1183920.1"/>
    </source>
</evidence>
<dbReference type="EMBL" id="JANPWB010000005">
    <property type="protein sequence ID" value="KAJ1183920.1"/>
    <property type="molecule type" value="Genomic_DNA"/>
</dbReference>
<proteinExistence type="predicted"/>
<sequence length="152" mass="16523">MEVPRGTSASRDAVSDEVGPHWNGSCQDDPEIVGVLNLVGNGAQKKTTREGGLREMATCADGEAAKTAGEGGFRGTAVCVGKETEHADESLEISEKKLQKKTAVQETLLDTEREDAQRPATFWEEPGPCMYEVRPQRDTGRRDTQDICKKEG</sequence>
<evidence type="ECO:0000256" key="1">
    <source>
        <dbReference type="SAM" id="MobiDB-lite"/>
    </source>
</evidence>
<feature type="region of interest" description="Disordered" evidence="1">
    <location>
        <begin position="1"/>
        <end position="28"/>
    </location>
</feature>
<comment type="caution">
    <text evidence="2">The sequence shown here is derived from an EMBL/GenBank/DDBJ whole genome shotgun (WGS) entry which is preliminary data.</text>
</comment>
<feature type="compositionally biased region" description="Basic and acidic residues" evidence="1">
    <location>
        <begin position="134"/>
        <end position="152"/>
    </location>
</feature>
<reference evidence="2" key="1">
    <citation type="journal article" date="2022" name="bioRxiv">
        <title>Sequencing and chromosome-scale assembly of the giantPleurodeles waltlgenome.</title>
        <authorList>
            <person name="Brown T."/>
            <person name="Elewa A."/>
            <person name="Iarovenko S."/>
            <person name="Subramanian E."/>
            <person name="Araus A.J."/>
            <person name="Petzold A."/>
            <person name="Susuki M."/>
            <person name="Suzuki K.-i.T."/>
            <person name="Hayashi T."/>
            <person name="Toyoda A."/>
            <person name="Oliveira C."/>
            <person name="Osipova E."/>
            <person name="Leigh N.D."/>
            <person name="Simon A."/>
            <person name="Yun M.H."/>
        </authorList>
    </citation>
    <scope>NUCLEOTIDE SEQUENCE</scope>
    <source>
        <strain evidence="2">20211129_DDA</strain>
        <tissue evidence="2">Liver</tissue>
    </source>
</reference>
<dbReference type="AlphaFoldDB" id="A0AAV7U528"/>
<feature type="region of interest" description="Disordered" evidence="1">
    <location>
        <begin position="126"/>
        <end position="152"/>
    </location>
</feature>